<reference evidence="7" key="1">
    <citation type="submission" date="2018-08" db="EMBL/GenBank/DDBJ databases">
        <authorList>
            <person name="Chevrot R."/>
        </authorList>
    </citation>
    <scope>NUCLEOTIDE SEQUENCE [LARGE SCALE GENOMIC DNA]</scope>
</reference>
<dbReference type="PANTHER" id="PTHR43649">
    <property type="entry name" value="ARABINOSE-BINDING PROTEIN-RELATED"/>
    <property type="match status" value="1"/>
</dbReference>
<dbReference type="SUPFAM" id="SSF53850">
    <property type="entry name" value="Periplasmic binding protein-like II"/>
    <property type="match status" value="1"/>
</dbReference>
<evidence type="ECO:0000256" key="1">
    <source>
        <dbReference type="ARBA" id="ARBA00022475"/>
    </source>
</evidence>
<dbReference type="AlphaFoldDB" id="A0A383R8Z3"/>
<dbReference type="PROSITE" id="PS51257">
    <property type="entry name" value="PROKAR_LIPOPROTEIN"/>
    <property type="match status" value="1"/>
</dbReference>
<dbReference type="EMBL" id="LS992241">
    <property type="protein sequence ID" value="SYX83575.1"/>
    <property type="molecule type" value="Genomic_DNA"/>
</dbReference>
<evidence type="ECO:0000256" key="2">
    <source>
        <dbReference type="ARBA" id="ARBA00022729"/>
    </source>
</evidence>
<organism evidence="6 7">
    <name type="scientific">Paenibacillus alvei</name>
    <name type="common">Bacillus alvei</name>
    <dbReference type="NCBI Taxonomy" id="44250"/>
    <lineage>
        <taxon>Bacteria</taxon>
        <taxon>Bacillati</taxon>
        <taxon>Bacillota</taxon>
        <taxon>Bacilli</taxon>
        <taxon>Bacillales</taxon>
        <taxon>Paenibacillaceae</taxon>
        <taxon>Paenibacillus</taxon>
    </lineage>
</organism>
<keyword evidence="6" id="KW-0813">Transport</keyword>
<evidence type="ECO:0000313" key="6">
    <source>
        <dbReference type="EMBL" id="SYX83575.1"/>
    </source>
</evidence>
<protein>
    <submittedName>
        <fullName evidence="6">Multiple sugar transport system substrate-binding protein</fullName>
    </submittedName>
</protein>
<dbReference type="RefSeq" id="WP_138185645.1">
    <property type="nucleotide sequence ID" value="NZ_LS992241.1"/>
</dbReference>
<dbReference type="Gene3D" id="3.40.190.10">
    <property type="entry name" value="Periplasmic binding protein-like II"/>
    <property type="match status" value="1"/>
</dbReference>
<gene>
    <name evidence="6" type="ORF">PBLR_11997</name>
</gene>
<dbReference type="Pfam" id="PF13416">
    <property type="entry name" value="SBP_bac_8"/>
    <property type="match status" value="1"/>
</dbReference>
<dbReference type="InterPro" id="IPR050490">
    <property type="entry name" value="Bact_solute-bd_prot1"/>
</dbReference>
<accession>A0A383R8Z3</accession>
<proteinExistence type="predicted"/>
<dbReference type="PANTHER" id="PTHR43649:SF33">
    <property type="entry name" value="POLYGALACTURONAN_RHAMNOGALACTURONAN-BINDING PROTEIN YTCQ"/>
    <property type="match status" value="1"/>
</dbReference>
<keyword evidence="3" id="KW-0472">Membrane</keyword>
<evidence type="ECO:0000256" key="4">
    <source>
        <dbReference type="ARBA" id="ARBA00023139"/>
    </source>
</evidence>
<name>A0A383R8Z3_PAEAL</name>
<evidence type="ECO:0000313" key="7">
    <source>
        <dbReference type="Proteomes" id="UP000304148"/>
    </source>
</evidence>
<evidence type="ECO:0000256" key="3">
    <source>
        <dbReference type="ARBA" id="ARBA00023136"/>
    </source>
</evidence>
<keyword evidence="4" id="KW-0564">Palmitate</keyword>
<dbReference type="InterPro" id="IPR006059">
    <property type="entry name" value="SBP"/>
</dbReference>
<sequence>MHHRWKVAILLLTIVSLMSGCFGKKEVLEPLQPSKIKVLYQDEDAFYRDYGKYFHMKYPQIEVEVIPQTQILKNLGSSINGEDWDAEMKKLLENSGADVLRMGTDMFPSFAKNGMLYELEDVIRQDDYDMEGFLPGVIDRMKSLGNGKLYGLAPYIDRQALYYNAALFKEHHIEPPKNNMTWQEVFDLSARFANIGSGDSKVHGYYEWIGSLRYFLFRIADTSGLRLFDPKGEKVILNTEGWKKAIKQTTDAMRSKTVFFHPEGQIYSQKSYFYNDQAAMMISNAYTSLELINNKKDWGVVTAPIDPAMDSSSIDFEFIYAVAADSANKRAAWEFVKFVNGPEMAQARSRTLKGQLPSRNGYMKDIKGRSTDPYYTPKIRAENNIERDERIPSEFFPSFDKLLRVELDAVVANEKTVDEAAAALEEKAQKLLMKVRESANKDKAK</sequence>
<keyword evidence="5" id="KW-0449">Lipoprotein</keyword>
<dbReference type="Proteomes" id="UP000304148">
    <property type="component" value="Chromosome"/>
</dbReference>
<keyword evidence="2" id="KW-0732">Signal</keyword>
<evidence type="ECO:0000256" key="5">
    <source>
        <dbReference type="ARBA" id="ARBA00023288"/>
    </source>
</evidence>
<keyword evidence="6" id="KW-0762">Sugar transport</keyword>
<keyword evidence="1" id="KW-1003">Cell membrane</keyword>